<evidence type="ECO:0000259" key="7">
    <source>
        <dbReference type="Pfam" id="PF20239"/>
    </source>
</evidence>
<evidence type="ECO:0000256" key="3">
    <source>
        <dbReference type="ARBA" id="ARBA00023082"/>
    </source>
</evidence>
<evidence type="ECO:0000259" key="5">
    <source>
        <dbReference type="Pfam" id="PF04542"/>
    </source>
</evidence>
<dbReference type="Gene3D" id="1.10.1740.10">
    <property type="match status" value="1"/>
</dbReference>
<feature type="domain" description="DUF6596" evidence="7">
    <location>
        <begin position="214"/>
        <end position="311"/>
    </location>
</feature>
<dbReference type="InterPro" id="IPR007627">
    <property type="entry name" value="RNA_pol_sigma70_r2"/>
</dbReference>
<dbReference type="GO" id="GO:0016987">
    <property type="term" value="F:sigma factor activity"/>
    <property type="evidence" value="ECO:0007669"/>
    <property type="project" value="UniProtKB-KW"/>
</dbReference>
<proteinExistence type="inferred from homology"/>
<organism evidence="8 9">
    <name type="scientific">Beutenbergia cavernae (strain ATCC BAA-8 / DSM 12333 / CCUG 43141 / JCM 11478 / NBRC 16432 / NCIMB 13614 / HKI 0122)</name>
    <dbReference type="NCBI Taxonomy" id="471853"/>
    <lineage>
        <taxon>Bacteria</taxon>
        <taxon>Bacillati</taxon>
        <taxon>Actinomycetota</taxon>
        <taxon>Actinomycetes</taxon>
        <taxon>Micrococcales</taxon>
        <taxon>Beutenbergiaceae</taxon>
        <taxon>Beutenbergia</taxon>
    </lineage>
</organism>
<evidence type="ECO:0000256" key="4">
    <source>
        <dbReference type="ARBA" id="ARBA00023163"/>
    </source>
</evidence>
<dbReference type="NCBIfam" id="TIGR02937">
    <property type="entry name" value="sigma70-ECF"/>
    <property type="match status" value="1"/>
</dbReference>
<dbReference type="InterPro" id="IPR013324">
    <property type="entry name" value="RNA_pol_sigma_r3/r4-like"/>
</dbReference>
<name>C5C3U5_BEUC1</name>
<dbReference type="InterPro" id="IPR014284">
    <property type="entry name" value="RNA_pol_sigma-70_dom"/>
</dbReference>
<dbReference type="InterPro" id="IPR046531">
    <property type="entry name" value="DUF6596"/>
</dbReference>
<dbReference type="SUPFAM" id="SSF88659">
    <property type="entry name" value="Sigma3 and sigma4 domains of RNA polymerase sigma factors"/>
    <property type="match status" value="1"/>
</dbReference>
<evidence type="ECO:0000259" key="6">
    <source>
        <dbReference type="Pfam" id="PF08281"/>
    </source>
</evidence>
<feature type="domain" description="RNA polymerase sigma-70 region 2" evidence="5">
    <location>
        <begin position="58"/>
        <end position="107"/>
    </location>
</feature>
<evidence type="ECO:0000313" key="8">
    <source>
        <dbReference type="EMBL" id="ACQ82004.1"/>
    </source>
</evidence>
<protein>
    <submittedName>
        <fullName evidence="8">Putative RNA polymerase, sigma-24 subunit, ECF subfamily</fullName>
    </submittedName>
</protein>
<dbReference type="STRING" id="471853.Bcav_3762"/>
<gene>
    <name evidence="8" type="ordered locus">Bcav_3762</name>
</gene>
<dbReference type="RefSeq" id="WP_015884241.1">
    <property type="nucleotide sequence ID" value="NC_012669.1"/>
</dbReference>
<dbReference type="InterPro" id="IPR036388">
    <property type="entry name" value="WH-like_DNA-bd_sf"/>
</dbReference>
<accession>C5C3U5</accession>
<dbReference type="Pfam" id="PF04542">
    <property type="entry name" value="Sigma70_r2"/>
    <property type="match status" value="1"/>
</dbReference>
<dbReference type="GO" id="GO:0003677">
    <property type="term" value="F:DNA binding"/>
    <property type="evidence" value="ECO:0007669"/>
    <property type="project" value="InterPro"/>
</dbReference>
<dbReference type="PANTHER" id="PTHR47756:SF2">
    <property type="entry name" value="BLL6612 PROTEIN"/>
    <property type="match status" value="1"/>
</dbReference>
<evidence type="ECO:0000313" key="9">
    <source>
        <dbReference type="Proteomes" id="UP000007962"/>
    </source>
</evidence>
<dbReference type="InterPro" id="IPR013325">
    <property type="entry name" value="RNA_pol_sigma_r2"/>
</dbReference>
<dbReference type="HOGENOM" id="CLU_035311_1_0_11"/>
<keyword evidence="4" id="KW-0804">Transcription</keyword>
<dbReference type="EMBL" id="CP001618">
    <property type="protein sequence ID" value="ACQ82004.1"/>
    <property type="molecule type" value="Genomic_DNA"/>
</dbReference>
<dbReference type="Gene3D" id="1.10.10.10">
    <property type="entry name" value="Winged helix-like DNA-binding domain superfamily/Winged helix DNA-binding domain"/>
    <property type="match status" value="1"/>
</dbReference>
<keyword evidence="9" id="KW-1185">Reference proteome</keyword>
<evidence type="ECO:0000256" key="1">
    <source>
        <dbReference type="ARBA" id="ARBA00010641"/>
    </source>
</evidence>
<dbReference type="KEGG" id="bcv:Bcav_3762"/>
<dbReference type="InterPro" id="IPR013249">
    <property type="entry name" value="RNA_pol_sigma70_r4_t2"/>
</dbReference>
<sequence length="447" mass="48094">MTLTVPVVSDAGTVSPPCGMLRAVDIGDGAAPDATEAALATAMREDWARLLALLVGQFRRFDVAEDALAEAFVAAARTWPRDGVPASPAAWLRTAARRRALDQLRGEALARRKEPLVVVDAELRERAARETDPGGHIPDERLRLVFSCAHPALPPEGRVALTLRFVAGLPVDEIARLFLVQTTTMAARITRAKKKVAAAGIPFEVPPPERLAERLDVVAAVLYLAFTAGYSPGTGPQLVRSDVAGEAIRLVRMLDELLPGRPVIRALLALMLLQHSRRDARVGPDGELVLLDDQDRSRWHHDEIDEGLELAASLPPQNGQAEEYRLQALVAAEHARAHAAEATDWSAIHGHYARLEALTGSPVVRLARAVALAEADGPEAGLVLLDGLDADLPHHHRLAATRAELLARAGRPTEALAQYDVAIAQCGNDAERAHLEARRAEAAGRAR</sequence>
<feature type="domain" description="RNA polymerase sigma factor 70 region 4 type 2" evidence="6">
    <location>
        <begin position="147"/>
        <end position="195"/>
    </location>
</feature>
<comment type="similarity">
    <text evidence="1">Belongs to the sigma-70 factor family. ECF subfamily.</text>
</comment>
<dbReference type="PANTHER" id="PTHR47756">
    <property type="entry name" value="BLL6612 PROTEIN-RELATED"/>
    <property type="match status" value="1"/>
</dbReference>
<dbReference type="Pfam" id="PF20239">
    <property type="entry name" value="DUF6596"/>
    <property type="match status" value="1"/>
</dbReference>
<evidence type="ECO:0000256" key="2">
    <source>
        <dbReference type="ARBA" id="ARBA00023015"/>
    </source>
</evidence>
<dbReference type="eggNOG" id="COG4941">
    <property type="taxonomic scope" value="Bacteria"/>
</dbReference>
<reference evidence="8 9" key="1">
    <citation type="journal article" date="2009" name="Stand. Genomic Sci.">
        <title>Complete genome sequence of Beutenbergia cavernae type strain (HKI 0122).</title>
        <authorList>
            <person name="Land M."/>
            <person name="Pukall R."/>
            <person name="Abt B."/>
            <person name="Goker M."/>
            <person name="Rohde M."/>
            <person name="Glavina Del Rio T."/>
            <person name="Tice H."/>
            <person name="Copeland A."/>
            <person name="Cheng J.F."/>
            <person name="Lucas S."/>
            <person name="Chen F."/>
            <person name="Nolan M."/>
            <person name="Bruce D."/>
            <person name="Goodwin L."/>
            <person name="Pitluck S."/>
            <person name="Ivanova N."/>
            <person name="Mavromatis K."/>
            <person name="Ovchinnikova G."/>
            <person name="Pati A."/>
            <person name="Chen A."/>
            <person name="Palaniappan K."/>
            <person name="Hauser L."/>
            <person name="Chang Y.J."/>
            <person name="Jefferies C.C."/>
            <person name="Saunders E."/>
            <person name="Brettin T."/>
            <person name="Detter J.C."/>
            <person name="Han C."/>
            <person name="Chain P."/>
            <person name="Bristow J."/>
            <person name="Eisen J.A."/>
            <person name="Markowitz V."/>
            <person name="Hugenholtz P."/>
            <person name="Kyrpides N.C."/>
            <person name="Klenk H.P."/>
            <person name="Lapidus A."/>
        </authorList>
    </citation>
    <scope>NUCLEOTIDE SEQUENCE [LARGE SCALE GENOMIC DNA]</scope>
    <source>
        <strain evidence="9">ATCC BAA-8 / DSM 12333 / NBRC 16432</strain>
    </source>
</reference>
<dbReference type="AlphaFoldDB" id="C5C3U5"/>
<keyword evidence="2" id="KW-0805">Transcription regulation</keyword>
<dbReference type="SUPFAM" id="SSF88946">
    <property type="entry name" value="Sigma2 domain of RNA polymerase sigma factors"/>
    <property type="match status" value="1"/>
</dbReference>
<dbReference type="Pfam" id="PF08281">
    <property type="entry name" value="Sigma70_r4_2"/>
    <property type="match status" value="1"/>
</dbReference>
<dbReference type="Proteomes" id="UP000007962">
    <property type="component" value="Chromosome"/>
</dbReference>
<dbReference type="GO" id="GO:0006352">
    <property type="term" value="P:DNA-templated transcription initiation"/>
    <property type="evidence" value="ECO:0007669"/>
    <property type="project" value="InterPro"/>
</dbReference>
<keyword evidence="3" id="KW-0731">Sigma factor</keyword>